<dbReference type="GO" id="GO:0140359">
    <property type="term" value="F:ABC-type transporter activity"/>
    <property type="evidence" value="ECO:0007669"/>
    <property type="project" value="InterPro"/>
</dbReference>
<dbReference type="AlphaFoldDB" id="A0A7G5IIU1"/>
<dbReference type="RefSeq" id="WP_182296994.1">
    <property type="nucleotide sequence ID" value="NZ_CP059851.1"/>
</dbReference>
<evidence type="ECO:0000313" key="8">
    <source>
        <dbReference type="Proteomes" id="UP000515292"/>
    </source>
</evidence>
<dbReference type="EMBL" id="CP059851">
    <property type="protein sequence ID" value="QMW23283.1"/>
    <property type="molecule type" value="Genomic_DNA"/>
</dbReference>
<organism evidence="7 8">
    <name type="scientific">Sandaracinobacteroides saxicola</name>
    <dbReference type="NCBI Taxonomy" id="2759707"/>
    <lineage>
        <taxon>Bacteria</taxon>
        <taxon>Pseudomonadati</taxon>
        <taxon>Pseudomonadota</taxon>
        <taxon>Alphaproteobacteria</taxon>
        <taxon>Sphingomonadales</taxon>
        <taxon>Sphingosinicellaceae</taxon>
        <taxon>Sandaracinobacteroides</taxon>
    </lineage>
</organism>
<keyword evidence="2 5" id="KW-0812">Transmembrane</keyword>
<comment type="similarity">
    <text evidence="5">Belongs to the ABC-2 integral membrane protein family.</text>
</comment>
<keyword evidence="3 5" id="KW-1133">Transmembrane helix</keyword>
<evidence type="ECO:0000256" key="3">
    <source>
        <dbReference type="ARBA" id="ARBA00022989"/>
    </source>
</evidence>
<dbReference type="InterPro" id="IPR013525">
    <property type="entry name" value="ABC2_TM"/>
</dbReference>
<evidence type="ECO:0000313" key="7">
    <source>
        <dbReference type="EMBL" id="QMW23283.1"/>
    </source>
</evidence>
<evidence type="ECO:0000259" key="6">
    <source>
        <dbReference type="PROSITE" id="PS51012"/>
    </source>
</evidence>
<dbReference type="InterPro" id="IPR000412">
    <property type="entry name" value="ABC_2_transport"/>
</dbReference>
<comment type="subcellular location">
    <subcellularLocation>
        <location evidence="5">Cell inner membrane</location>
        <topology evidence="5">Multi-pass membrane protein</topology>
    </subcellularLocation>
    <subcellularLocation>
        <location evidence="1">Membrane</location>
        <topology evidence="1">Multi-pass membrane protein</topology>
    </subcellularLocation>
</comment>
<dbReference type="PANTHER" id="PTHR43229:SF6">
    <property type="entry name" value="ABC-TYPE MULTIDRUG TRANSPORT SYSTEM, PERMEASE COMPONENT"/>
    <property type="match status" value="1"/>
</dbReference>
<reference evidence="7 8" key="1">
    <citation type="submission" date="2020-07" db="EMBL/GenBank/DDBJ databases">
        <title>Complete genome sequence for Sandaracinobacter sp. M6.</title>
        <authorList>
            <person name="Tang Y."/>
            <person name="Liu Q."/>
            <person name="Guo Z."/>
            <person name="Lei P."/>
            <person name="Huang B."/>
        </authorList>
    </citation>
    <scope>NUCLEOTIDE SEQUENCE [LARGE SCALE GENOMIC DNA]</scope>
    <source>
        <strain evidence="7 8">M6</strain>
    </source>
</reference>
<feature type="transmembrane region" description="Helical" evidence="5">
    <location>
        <begin position="225"/>
        <end position="246"/>
    </location>
</feature>
<dbReference type="KEGG" id="sand:H3309_01865"/>
<dbReference type="Pfam" id="PF01061">
    <property type="entry name" value="ABC2_membrane"/>
    <property type="match status" value="1"/>
</dbReference>
<dbReference type="InterPro" id="IPR051784">
    <property type="entry name" value="Nod_factor_ABC_transporter"/>
</dbReference>
<feature type="domain" description="ABC transmembrane type-2" evidence="6">
    <location>
        <begin position="22"/>
        <end position="249"/>
    </location>
</feature>
<sequence length="251" mass="26766">MNPGRLSALLLFDVKACLRDRMAMGFLLAFPLLLYVFFAAMFGATDSPEAGARYYDRYTPGFAAAVLLNIAFLNLGPGIAIAKDAGMLRRLMITPATPVELWLASIARTLLVFAVGYALILFAGLVLFGQVPRASLPNLLLPALLAAFALLSCGFLLGALFSKPAAAFNAGMLLIQPMLLLSGAGMPLESMPRFAQWAAQLLPFTYVVEAMRLGWEGRFLTTDALLPSIILVVIGAAAGSLAAHLFRRGVA</sequence>
<keyword evidence="5" id="KW-1003">Cell membrane</keyword>
<feature type="transmembrane region" description="Helical" evidence="5">
    <location>
        <begin position="101"/>
        <end position="127"/>
    </location>
</feature>
<evidence type="ECO:0000256" key="1">
    <source>
        <dbReference type="ARBA" id="ARBA00004141"/>
    </source>
</evidence>
<dbReference type="InterPro" id="IPR047817">
    <property type="entry name" value="ABC2_TM_bact-type"/>
</dbReference>
<evidence type="ECO:0000256" key="5">
    <source>
        <dbReference type="RuleBase" id="RU361157"/>
    </source>
</evidence>
<dbReference type="GO" id="GO:0043190">
    <property type="term" value="C:ATP-binding cassette (ABC) transporter complex"/>
    <property type="evidence" value="ECO:0007669"/>
    <property type="project" value="InterPro"/>
</dbReference>
<feature type="transmembrane region" description="Helical" evidence="5">
    <location>
        <begin position="62"/>
        <end position="81"/>
    </location>
</feature>
<feature type="transmembrane region" description="Helical" evidence="5">
    <location>
        <begin position="139"/>
        <end position="161"/>
    </location>
</feature>
<protein>
    <recommendedName>
        <fullName evidence="5">Transport permease protein</fullName>
    </recommendedName>
</protein>
<keyword evidence="8" id="KW-1185">Reference proteome</keyword>
<dbReference type="PRINTS" id="PR00164">
    <property type="entry name" value="ABC2TRNSPORT"/>
</dbReference>
<proteinExistence type="inferred from homology"/>
<name>A0A7G5IIU1_9SPHN</name>
<gene>
    <name evidence="7" type="ORF">H3309_01865</name>
</gene>
<feature type="transmembrane region" description="Helical" evidence="5">
    <location>
        <begin position="168"/>
        <end position="188"/>
    </location>
</feature>
<feature type="transmembrane region" description="Helical" evidence="5">
    <location>
        <begin position="21"/>
        <end position="42"/>
    </location>
</feature>
<accession>A0A7G5IIU1</accession>
<dbReference type="PIRSF" id="PIRSF006648">
    <property type="entry name" value="DrrB"/>
    <property type="match status" value="1"/>
</dbReference>
<dbReference type="PANTHER" id="PTHR43229">
    <property type="entry name" value="NODULATION PROTEIN J"/>
    <property type="match status" value="1"/>
</dbReference>
<dbReference type="Proteomes" id="UP000515292">
    <property type="component" value="Chromosome"/>
</dbReference>
<keyword evidence="5" id="KW-0813">Transport</keyword>
<evidence type="ECO:0000256" key="2">
    <source>
        <dbReference type="ARBA" id="ARBA00022692"/>
    </source>
</evidence>
<dbReference type="PROSITE" id="PS51012">
    <property type="entry name" value="ABC_TM2"/>
    <property type="match status" value="1"/>
</dbReference>
<evidence type="ECO:0000256" key="4">
    <source>
        <dbReference type="ARBA" id="ARBA00023136"/>
    </source>
</evidence>
<keyword evidence="4 5" id="KW-0472">Membrane</keyword>